<dbReference type="AlphaFoldDB" id="A0A3E0WKR2"/>
<dbReference type="EMBL" id="NFZW01000020">
    <property type="protein sequence ID" value="RFA33550.1"/>
    <property type="molecule type" value="Genomic_DNA"/>
</dbReference>
<dbReference type="GO" id="GO:0005506">
    <property type="term" value="F:iron ion binding"/>
    <property type="evidence" value="ECO:0007669"/>
    <property type="project" value="InterPro"/>
</dbReference>
<feature type="signal peptide" evidence="2">
    <location>
        <begin position="1"/>
        <end position="18"/>
    </location>
</feature>
<proteinExistence type="predicted"/>
<dbReference type="Proteomes" id="UP000256763">
    <property type="component" value="Unassembled WGS sequence"/>
</dbReference>
<feature type="chain" id="PRO_5017678968" description="Cytochrome c domain-containing protein" evidence="2">
    <location>
        <begin position="19"/>
        <end position="170"/>
    </location>
</feature>
<gene>
    <name evidence="3" type="ORF">CAL65_16980</name>
</gene>
<evidence type="ECO:0000313" key="3">
    <source>
        <dbReference type="EMBL" id="RFA33550.1"/>
    </source>
</evidence>
<reference evidence="4" key="1">
    <citation type="submission" date="2017-05" db="EMBL/GenBank/DDBJ databases">
        <authorList>
            <person name="Sharma S."/>
            <person name="Sidhu C."/>
            <person name="Pinnaka A.K."/>
        </authorList>
    </citation>
    <scope>NUCLEOTIDE SEQUENCE [LARGE SCALE GENOMIC DNA]</scope>
    <source>
        <strain evidence="4">AK93</strain>
    </source>
</reference>
<dbReference type="InterPro" id="IPR002321">
    <property type="entry name" value="Cyt_c_II"/>
</dbReference>
<sequence>MAAVVVAALLLCVAPVTGAEPTANPSQASPTKASFSSSSQLSVNQRMAINMRQGVCRTMAHHLVVLSDAADESEALPALQAIAQLAGGMLNGYSLRGEFEESRASEQIWSNGGGEFRQQRQEFMETVRGSRANWEPTAYRRIADSCAACHAAFTTETPWPRLGEPINNTY</sequence>
<dbReference type="RefSeq" id="WP_116302942.1">
    <property type="nucleotide sequence ID" value="NZ_NFZV01000015.1"/>
</dbReference>
<name>A0A3E0WKR2_9GAMM</name>
<dbReference type="SUPFAM" id="SSF47175">
    <property type="entry name" value="Cytochromes"/>
    <property type="match status" value="1"/>
</dbReference>
<evidence type="ECO:0000256" key="1">
    <source>
        <dbReference type="SAM" id="MobiDB-lite"/>
    </source>
</evidence>
<evidence type="ECO:0008006" key="5">
    <source>
        <dbReference type="Google" id="ProtNLM"/>
    </source>
</evidence>
<dbReference type="GO" id="GO:0009055">
    <property type="term" value="F:electron transfer activity"/>
    <property type="evidence" value="ECO:0007669"/>
    <property type="project" value="InterPro"/>
</dbReference>
<dbReference type="GO" id="GO:0020037">
    <property type="term" value="F:heme binding"/>
    <property type="evidence" value="ECO:0007669"/>
    <property type="project" value="InterPro"/>
</dbReference>
<dbReference type="GO" id="GO:0022900">
    <property type="term" value="P:electron transport chain"/>
    <property type="evidence" value="ECO:0007669"/>
    <property type="project" value="InterPro"/>
</dbReference>
<dbReference type="InterPro" id="IPR010980">
    <property type="entry name" value="Cyt_c/b562"/>
</dbReference>
<accession>A0A3E0WKR2</accession>
<feature type="compositionally biased region" description="Low complexity" evidence="1">
    <location>
        <begin position="26"/>
        <end position="39"/>
    </location>
</feature>
<organism evidence="3 4">
    <name type="scientific">Alkalilimnicola ehrlichii</name>
    <dbReference type="NCBI Taxonomy" id="351052"/>
    <lineage>
        <taxon>Bacteria</taxon>
        <taxon>Pseudomonadati</taxon>
        <taxon>Pseudomonadota</taxon>
        <taxon>Gammaproteobacteria</taxon>
        <taxon>Chromatiales</taxon>
        <taxon>Ectothiorhodospiraceae</taxon>
        <taxon>Alkalilimnicola</taxon>
    </lineage>
</organism>
<dbReference type="Gene3D" id="1.20.120.10">
    <property type="entry name" value="Cytochrome c/b562"/>
    <property type="match status" value="1"/>
</dbReference>
<comment type="caution">
    <text evidence="3">The sequence shown here is derived from an EMBL/GenBank/DDBJ whole genome shotgun (WGS) entry which is preliminary data.</text>
</comment>
<feature type="region of interest" description="Disordered" evidence="1">
    <location>
        <begin position="20"/>
        <end position="39"/>
    </location>
</feature>
<keyword evidence="2" id="KW-0732">Signal</keyword>
<keyword evidence="4" id="KW-1185">Reference proteome</keyword>
<protein>
    <recommendedName>
        <fullName evidence="5">Cytochrome c domain-containing protein</fullName>
    </recommendedName>
</protein>
<evidence type="ECO:0000313" key="4">
    <source>
        <dbReference type="Proteomes" id="UP000256763"/>
    </source>
</evidence>
<dbReference type="Pfam" id="PF01322">
    <property type="entry name" value="Cytochrom_C_2"/>
    <property type="match status" value="1"/>
</dbReference>
<evidence type="ECO:0000256" key="2">
    <source>
        <dbReference type="SAM" id="SignalP"/>
    </source>
</evidence>